<protein>
    <submittedName>
        <fullName evidence="2">Uncharacterized protein</fullName>
    </submittedName>
</protein>
<accession>A0A5J6QIV8</accession>
<dbReference type="KEGG" id="plal:FXN65_09670"/>
<dbReference type="Proteomes" id="UP000327179">
    <property type="component" value="Chromosome"/>
</dbReference>
<keyword evidence="3" id="KW-1185">Reference proteome</keyword>
<organism evidence="2 3">
    <name type="scientific">Metapseudomonas lalkuanensis</name>
    <dbReference type="NCBI Taxonomy" id="2604832"/>
    <lineage>
        <taxon>Bacteria</taxon>
        <taxon>Pseudomonadati</taxon>
        <taxon>Pseudomonadota</taxon>
        <taxon>Gammaproteobacteria</taxon>
        <taxon>Pseudomonadales</taxon>
        <taxon>Pseudomonadaceae</taxon>
        <taxon>Metapseudomonas</taxon>
    </lineage>
</organism>
<feature type="region of interest" description="Disordered" evidence="1">
    <location>
        <begin position="86"/>
        <end position="112"/>
    </location>
</feature>
<evidence type="ECO:0000313" key="2">
    <source>
        <dbReference type="EMBL" id="QEY62323.1"/>
    </source>
</evidence>
<dbReference type="EMBL" id="CP043311">
    <property type="protein sequence ID" value="QEY62323.1"/>
    <property type="molecule type" value="Genomic_DNA"/>
</dbReference>
<proteinExistence type="predicted"/>
<evidence type="ECO:0000256" key="1">
    <source>
        <dbReference type="SAM" id="MobiDB-lite"/>
    </source>
</evidence>
<feature type="region of interest" description="Disordered" evidence="1">
    <location>
        <begin position="20"/>
        <end position="59"/>
    </location>
</feature>
<feature type="compositionally biased region" description="Polar residues" evidence="1">
    <location>
        <begin position="91"/>
        <end position="100"/>
    </location>
</feature>
<evidence type="ECO:0000313" key="3">
    <source>
        <dbReference type="Proteomes" id="UP000327179"/>
    </source>
</evidence>
<dbReference type="AlphaFoldDB" id="A0A5J6QIV8"/>
<sequence>MDQGFHGAIEVFHWRRQLRQRGKSTKAVQAKLPAHHPEAMPHRKGSNPNPDLVQAGQRRKNPERRFFLIFMRLDAASRFRRAIQGAPIQRISPQPRTSPMQALYQREDGNSG</sequence>
<reference evidence="2 3" key="1">
    <citation type="submission" date="2019-08" db="EMBL/GenBank/DDBJ databases">
        <title>Whole-genome Sequencing of e-waste polymer degrading bacterium Pseudomonas sp. strain PE08.</title>
        <authorList>
            <person name="Kirdat K."/>
            <person name="Debbarma P."/>
            <person name="Narawade N."/>
            <person name="Suyal D."/>
            <person name="Thorat V."/>
            <person name="Shouche Y."/>
            <person name="Goel R."/>
            <person name="Yadav A."/>
        </authorList>
    </citation>
    <scope>NUCLEOTIDE SEQUENCE [LARGE SCALE GENOMIC DNA]</scope>
    <source>
        <strain evidence="2 3">PE08</strain>
    </source>
</reference>
<gene>
    <name evidence="2" type="ORF">FXN65_09670</name>
</gene>
<name>A0A5J6QIV8_9GAMM</name>